<dbReference type="PROSITE" id="PS00107">
    <property type="entry name" value="PROTEIN_KINASE_ATP"/>
    <property type="match status" value="1"/>
</dbReference>
<feature type="region of interest" description="Disordered" evidence="9">
    <location>
        <begin position="1"/>
        <end position="23"/>
    </location>
</feature>
<gene>
    <name evidence="11" type="ORF">D9756_008584</name>
</gene>
<evidence type="ECO:0000256" key="7">
    <source>
        <dbReference type="ARBA" id="ARBA00030237"/>
    </source>
</evidence>
<dbReference type="GO" id="GO:0042594">
    <property type="term" value="P:response to starvation"/>
    <property type="evidence" value="ECO:0007669"/>
    <property type="project" value="TreeGrafter"/>
</dbReference>
<feature type="region of interest" description="Disordered" evidence="9">
    <location>
        <begin position="699"/>
        <end position="721"/>
    </location>
</feature>
<comment type="caution">
    <text evidence="11">The sequence shown here is derived from an EMBL/GenBank/DDBJ whole genome shotgun (WGS) entry which is preliminary data.</text>
</comment>
<dbReference type="Pfam" id="PF21127">
    <property type="entry name" value="ATG1-like_MIT2"/>
    <property type="match status" value="1"/>
</dbReference>
<dbReference type="GO" id="GO:0005524">
    <property type="term" value="F:ATP binding"/>
    <property type="evidence" value="ECO:0007669"/>
    <property type="project" value="UniProtKB-UniRule"/>
</dbReference>
<organism evidence="11 12">
    <name type="scientific">Leucocoprinus leucothites</name>
    <dbReference type="NCBI Taxonomy" id="201217"/>
    <lineage>
        <taxon>Eukaryota</taxon>
        <taxon>Fungi</taxon>
        <taxon>Dikarya</taxon>
        <taxon>Basidiomycota</taxon>
        <taxon>Agaricomycotina</taxon>
        <taxon>Agaricomycetes</taxon>
        <taxon>Agaricomycetidae</taxon>
        <taxon>Agaricales</taxon>
        <taxon>Agaricineae</taxon>
        <taxon>Agaricaceae</taxon>
        <taxon>Leucocoprinus</taxon>
    </lineage>
</organism>
<dbReference type="EMBL" id="JAACJO010000014">
    <property type="protein sequence ID" value="KAF5350442.1"/>
    <property type="molecule type" value="Genomic_DNA"/>
</dbReference>
<dbReference type="Pfam" id="PF07714">
    <property type="entry name" value="PK_Tyr_Ser-Thr"/>
    <property type="match status" value="1"/>
</dbReference>
<keyword evidence="5" id="KW-0418">Kinase</keyword>
<feature type="compositionally biased region" description="Basic and acidic residues" evidence="9">
    <location>
        <begin position="302"/>
        <end position="312"/>
    </location>
</feature>
<dbReference type="GO" id="GO:0005829">
    <property type="term" value="C:cytosol"/>
    <property type="evidence" value="ECO:0007669"/>
    <property type="project" value="TreeGrafter"/>
</dbReference>
<dbReference type="Proteomes" id="UP000559027">
    <property type="component" value="Unassembled WGS sequence"/>
</dbReference>
<dbReference type="PROSITE" id="PS00108">
    <property type="entry name" value="PROTEIN_KINASE_ST"/>
    <property type="match status" value="1"/>
</dbReference>
<accession>A0A8H5FVP2</accession>
<dbReference type="CDD" id="cd14009">
    <property type="entry name" value="STKc_ATG1_ULK_like"/>
    <property type="match status" value="1"/>
</dbReference>
<dbReference type="InterPro" id="IPR022708">
    <property type="entry name" value="Atg1-like_tMIT"/>
</dbReference>
<sequence>MQKAPSPSRRTHSSSSQRRTTGDEELRPYVIVSDIGKGSFATVYKGYHEETHQQVAIKTVVTDKLSSKLFENLQSEIQILKSLSHRHITRLIDIVRAERNVYLIMEFCAGGDLTNYIKKRGRVDGLQYIPSPGLAPQYYPHPSAGGLDEIVVRSFLRQLGKLPAVSPPFVTILSDSIRYYPAARALKFLRHRNLIHRDIKPQNLLLNPASPEELARGHPLGVPILKVADFGFARSLPNAMMAETLCGSPLYMAPEILRYEKYDAKADLWSVGAVLYEMAVGKPPFRANNHIELLKRIEHAKSIKFPDEDPPPRRTTAANGATLEPPRPVPEDIKQLIRALLKRQPAERASFEEFFNSNALAKSKFPRPKGMEPQSSLQGSAVGEGEVDGDSGTWAGRPPTPEHHKVIPPEVLDPKAMIPPSRFNFRRPSDDPMPSQQSPAALSVNGSPRGGNVALPQGRGRVVSGQGEASKAVFPSVDNQKKKAPGKPLSAEGSYIPGETEEDGNLRREYVLVDDTRAVEFHRAVDELSSHPRRPLHDRRIPPTPSMEEYPPDSIANTPNGPGPNTNNQSTNTITFPPPPHAAAPPLSSSPSSMASRAASNALHRALNLASKKLFGTSRHSHSHSTSAHSNSSTTSSPRRPIITLDVDGAVSGGPNGERDPMEDELLAGLEELAQKTDVLTHWADEMYEYVKAIPQKPLPDPTKFTKREGEPEKHARRRKHADMEAEYNAVTCVAVYMLLMSFSQKGINMLREFQEHMSMKYPDGSYVVSEGFDDALNWFKEHFLKCNERASLVKTWLPAQYEGPKAWLDQLVYDRALVLSRTAARKELLDQASSPDECEKLYEESLWCLYALQDDLLQTGNPFMEEDRETIATWIKRTKLRLVRCRARMAMNDRDRLNDARADLNLADVARIPAPWDIKPQDGIGNGHHVPQVINTSS</sequence>
<feature type="compositionally biased region" description="Basic and acidic residues" evidence="9">
    <location>
        <begin position="704"/>
        <end position="714"/>
    </location>
</feature>
<feature type="region of interest" description="Disordered" evidence="9">
    <location>
        <begin position="363"/>
        <end position="507"/>
    </location>
</feature>
<evidence type="ECO:0000256" key="9">
    <source>
        <dbReference type="SAM" id="MobiDB-lite"/>
    </source>
</evidence>
<dbReference type="InterPro" id="IPR017441">
    <property type="entry name" value="Protein_kinase_ATP_BS"/>
</dbReference>
<dbReference type="InterPro" id="IPR045269">
    <property type="entry name" value="Atg1-like"/>
</dbReference>
<evidence type="ECO:0000259" key="10">
    <source>
        <dbReference type="PROSITE" id="PS50011"/>
    </source>
</evidence>
<feature type="region of interest" description="Disordered" evidence="9">
    <location>
        <begin position="302"/>
        <end position="330"/>
    </location>
</feature>
<dbReference type="InterPro" id="IPR048941">
    <property type="entry name" value="ATG1-like_MIT2"/>
</dbReference>
<dbReference type="GO" id="GO:0005776">
    <property type="term" value="C:autophagosome"/>
    <property type="evidence" value="ECO:0007669"/>
    <property type="project" value="TreeGrafter"/>
</dbReference>
<dbReference type="Pfam" id="PF12063">
    <property type="entry name" value="ATG1-like_MIT1"/>
    <property type="match status" value="1"/>
</dbReference>
<feature type="binding site" evidence="8">
    <location>
        <position position="58"/>
    </location>
    <ligand>
        <name>ATP</name>
        <dbReference type="ChEBI" id="CHEBI:30616"/>
    </ligand>
</feature>
<protein>
    <recommendedName>
        <fullName evidence="1">non-specific serine/threonine protein kinase</fullName>
        <ecNumber evidence="1">2.7.11.1</ecNumber>
    </recommendedName>
    <alternativeName>
        <fullName evidence="7">Autophagy-related protein 1</fullName>
    </alternativeName>
</protein>
<keyword evidence="12" id="KW-1185">Reference proteome</keyword>
<dbReference type="InterPro" id="IPR000719">
    <property type="entry name" value="Prot_kinase_dom"/>
</dbReference>
<dbReference type="GO" id="GO:0004674">
    <property type="term" value="F:protein serine/threonine kinase activity"/>
    <property type="evidence" value="ECO:0007669"/>
    <property type="project" value="UniProtKB-KW"/>
</dbReference>
<evidence type="ECO:0000313" key="11">
    <source>
        <dbReference type="EMBL" id="KAF5350442.1"/>
    </source>
</evidence>
<dbReference type="AlphaFoldDB" id="A0A8H5FVP2"/>
<proteinExistence type="predicted"/>
<evidence type="ECO:0000256" key="1">
    <source>
        <dbReference type="ARBA" id="ARBA00012513"/>
    </source>
</evidence>
<dbReference type="GO" id="GO:0061709">
    <property type="term" value="P:reticulophagy"/>
    <property type="evidence" value="ECO:0007669"/>
    <property type="project" value="TreeGrafter"/>
</dbReference>
<evidence type="ECO:0000256" key="5">
    <source>
        <dbReference type="ARBA" id="ARBA00022777"/>
    </source>
</evidence>
<keyword evidence="4 8" id="KW-0547">Nucleotide-binding</keyword>
<feature type="compositionally biased region" description="Low complexity" evidence="9">
    <location>
        <begin position="624"/>
        <end position="637"/>
    </location>
</feature>
<feature type="region of interest" description="Disordered" evidence="9">
    <location>
        <begin position="524"/>
        <end position="601"/>
    </location>
</feature>
<feature type="compositionally biased region" description="Low complexity" evidence="9">
    <location>
        <begin position="584"/>
        <end position="601"/>
    </location>
</feature>
<dbReference type="PROSITE" id="PS50011">
    <property type="entry name" value="PROTEIN_KINASE_DOM"/>
    <property type="match status" value="1"/>
</dbReference>
<dbReference type="SMART" id="SM00220">
    <property type="entry name" value="S_TKc"/>
    <property type="match status" value="1"/>
</dbReference>
<dbReference type="InterPro" id="IPR011009">
    <property type="entry name" value="Kinase-like_dom_sf"/>
</dbReference>
<dbReference type="InterPro" id="IPR008271">
    <property type="entry name" value="Ser/Thr_kinase_AS"/>
</dbReference>
<evidence type="ECO:0000313" key="12">
    <source>
        <dbReference type="Proteomes" id="UP000559027"/>
    </source>
</evidence>
<evidence type="ECO:0000256" key="3">
    <source>
        <dbReference type="ARBA" id="ARBA00022679"/>
    </source>
</evidence>
<dbReference type="GO" id="GO:0034045">
    <property type="term" value="C:phagophore assembly site membrane"/>
    <property type="evidence" value="ECO:0007669"/>
    <property type="project" value="TreeGrafter"/>
</dbReference>
<dbReference type="SUPFAM" id="SSF56112">
    <property type="entry name" value="Protein kinase-like (PK-like)"/>
    <property type="match status" value="1"/>
</dbReference>
<dbReference type="FunFam" id="3.30.200.20:FF:000003">
    <property type="entry name" value="Non-specific serine/threonine protein kinase"/>
    <property type="match status" value="1"/>
</dbReference>
<dbReference type="EC" id="2.7.11.1" evidence="1"/>
<evidence type="ECO:0000256" key="6">
    <source>
        <dbReference type="ARBA" id="ARBA00022840"/>
    </source>
</evidence>
<evidence type="ECO:0000256" key="4">
    <source>
        <dbReference type="ARBA" id="ARBA00022741"/>
    </source>
</evidence>
<keyword evidence="6 8" id="KW-0067">ATP-binding</keyword>
<keyword evidence="3" id="KW-0808">Transferase</keyword>
<dbReference type="GO" id="GO:0034727">
    <property type="term" value="P:piecemeal microautophagy of the nucleus"/>
    <property type="evidence" value="ECO:0007669"/>
    <property type="project" value="TreeGrafter"/>
</dbReference>
<feature type="domain" description="Protein kinase" evidence="10">
    <location>
        <begin position="29"/>
        <end position="360"/>
    </location>
</feature>
<dbReference type="GO" id="GO:0000045">
    <property type="term" value="P:autophagosome assembly"/>
    <property type="evidence" value="ECO:0007669"/>
    <property type="project" value="TreeGrafter"/>
</dbReference>
<dbReference type="Gene3D" id="3.30.200.20">
    <property type="entry name" value="Phosphorylase Kinase, domain 1"/>
    <property type="match status" value="1"/>
</dbReference>
<dbReference type="PANTHER" id="PTHR24348">
    <property type="entry name" value="SERINE/THREONINE-PROTEIN KINASE UNC-51-RELATED"/>
    <property type="match status" value="1"/>
</dbReference>
<feature type="compositionally biased region" description="Low complexity" evidence="9">
    <location>
        <begin position="557"/>
        <end position="573"/>
    </location>
</feature>
<name>A0A8H5FVP2_9AGAR</name>
<feature type="region of interest" description="Disordered" evidence="9">
    <location>
        <begin position="616"/>
        <end position="641"/>
    </location>
</feature>
<dbReference type="PANTHER" id="PTHR24348:SF22">
    <property type="entry name" value="NON-SPECIFIC SERINE_THREONINE PROTEIN KINASE"/>
    <property type="match status" value="1"/>
</dbReference>
<dbReference type="GO" id="GO:0010506">
    <property type="term" value="P:regulation of autophagy"/>
    <property type="evidence" value="ECO:0007669"/>
    <property type="project" value="InterPro"/>
</dbReference>
<keyword evidence="2" id="KW-0723">Serine/threonine-protein kinase</keyword>
<evidence type="ECO:0000256" key="8">
    <source>
        <dbReference type="PROSITE-ProRule" id="PRU10141"/>
    </source>
</evidence>
<dbReference type="OrthoDB" id="346907at2759"/>
<dbReference type="Gene3D" id="1.10.510.10">
    <property type="entry name" value="Transferase(Phosphotransferase) domain 1"/>
    <property type="match status" value="1"/>
</dbReference>
<reference evidence="11 12" key="1">
    <citation type="journal article" date="2020" name="ISME J.">
        <title>Uncovering the hidden diversity of litter-decomposition mechanisms in mushroom-forming fungi.</title>
        <authorList>
            <person name="Floudas D."/>
            <person name="Bentzer J."/>
            <person name="Ahren D."/>
            <person name="Johansson T."/>
            <person name="Persson P."/>
            <person name="Tunlid A."/>
        </authorList>
    </citation>
    <scope>NUCLEOTIDE SEQUENCE [LARGE SCALE GENOMIC DNA]</scope>
    <source>
        <strain evidence="11 12">CBS 146.42</strain>
    </source>
</reference>
<dbReference type="GO" id="GO:0000422">
    <property type="term" value="P:autophagy of mitochondrion"/>
    <property type="evidence" value="ECO:0007669"/>
    <property type="project" value="TreeGrafter"/>
</dbReference>
<evidence type="ECO:0000256" key="2">
    <source>
        <dbReference type="ARBA" id="ARBA00022527"/>
    </source>
</evidence>
<dbReference type="InterPro" id="IPR001245">
    <property type="entry name" value="Ser-Thr/Tyr_kinase_cat_dom"/>
</dbReference>